<keyword evidence="1" id="KW-0472">Membrane</keyword>
<feature type="transmembrane region" description="Helical" evidence="1">
    <location>
        <begin position="12"/>
        <end position="29"/>
    </location>
</feature>
<dbReference type="AlphaFoldDB" id="A0AAF0R5E2"/>
<dbReference type="EMBL" id="CP133617">
    <property type="protein sequence ID" value="WMV35776.1"/>
    <property type="molecule type" value="Genomic_DNA"/>
</dbReference>
<organism evidence="2 3">
    <name type="scientific">Solanum verrucosum</name>
    <dbReference type="NCBI Taxonomy" id="315347"/>
    <lineage>
        <taxon>Eukaryota</taxon>
        <taxon>Viridiplantae</taxon>
        <taxon>Streptophyta</taxon>
        <taxon>Embryophyta</taxon>
        <taxon>Tracheophyta</taxon>
        <taxon>Spermatophyta</taxon>
        <taxon>Magnoliopsida</taxon>
        <taxon>eudicotyledons</taxon>
        <taxon>Gunneridae</taxon>
        <taxon>Pentapetalae</taxon>
        <taxon>asterids</taxon>
        <taxon>lamiids</taxon>
        <taxon>Solanales</taxon>
        <taxon>Solanaceae</taxon>
        <taxon>Solanoideae</taxon>
        <taxon>Solaneae</taxon>
        <taxon>Solanum</taxon>
    </lineage>
</organism>
<evidence type="ECO:0000313" key="3">
    <source>
        <dbReference type="Proteomes" id="UP001234989"/>
    </source>
</evidence>
<evidence type="ECO:0000256" key="1">
    <source>
        <dbReference type="SAM" id="Phobius"/>
    </source>
</evidence>
<reference evidence="2" key="1">
    <citation type="submission" date="2023-08" db="EMBL/GenBank/DDBJ databases">
        <title>A de novo genome assembly of Solanum verrucosum Schlechtendal, a Mexican diploid species geographically isolated from the other diploid A-genome species in potato relatives.</title>
        <authorList>
            <person name="Hosaka K."/>
        </authorList>
    </citation>
    <scope>NUCLEOTIDE SEQUENCE</scope>
    <source>
        <tissue evidence="2">Young leaves</tissue>
    </source>
</reference>
<keyword evidence="3" id="KW-1185">Reference proteome</keyword>
<keyword evidence="1" id="KW-1133">Transmembrane helix</keyword>
<name>A0AAF0R5E2_SOLVR</name>
<evidence type="ECO:0000313" key="2">
    <source>
        <dbReference type="EMBL" id="WMV35776.1"/>
    </source>
</evidence>
<proteinExistence type="predicted"/>
<gene>
    <name evidence="2" type="ORF">MTR67_029161</name>
</gene>
<sequence length="89" mass="9910">MGREEKVSSTWVGLLCYLLADLVISWFIISGRCALELFVEILGSLRDVYSTLGIRLSRAFSLGSTIITKGEENSPYVEPLLGILLRMDL</sequence>
<protein>
    <submittedName>
        <fullName evidence="2">Uncharacterized protein</fullName>
    </submittedName>
</protein>
<accession>A0AAF0R5E2</accession>
<dbReference type="Proteomes" id="UP001234989">
    <property type="component" value="Chromosome 6"/>
</dbReference>
<keyword evidence="1" id="KW-0812">Transmembrane</keyword>